<dbReference type="InterPro" id="IPR000304">
    <property type="entry name" value="Pyrroline-COOH_reductase"/>
</dbReference>
<dbReference type="PANTHER" id="PTHR11645:SF49">
    <property type="entry name" value="PYRROLINE-5-CARBOXYLATE REDUCTASE 1"/>
    <property type="match status" value="1"/>
</dbReference>
<feature type="binding site" evidence="8">
    <location>
        <begin position="73"/>
        <end position="76"/>
    </location>
    <ligand>
        <name>NADP(+)</name>
        <dbReference type="ChEBI" id="CHEBI:58349"/>
    </ligand>
</feature>
<evidence type="ECO:0000256" key="6">
    <source>
        <dbReference type="HAMAP-Rule" id="MF_01925"/>
    </source>
</evidence>
<dbReference type="Pfam" id="PF03807">
    <property type="entry name" value="F420_oxidored"/>
    <property type="match status" value="1"/>
</dbReference>
<evidence type="ECO:0000313" key="14">
    <source>
        <dbReference type="Proteomes" id="UP000216475"/>
    </source>
</evidence>
<sequence>MLINKRILYVGAGSMAEGMIAGMNGCDSLHNVQIYVTNRTNSERLYELQERYTITGIPQAEVNWGSMDVIILAMKPKDITAALIDLKDKVQERQLVISVAAGIQNEQIEHYLPENQPVVRIMPNTSSTIGESATAIAPGTHVSADQLTLISELVNTFGESFVIAEEQMDVFTGMAGSGPAYFYKLMEHFEETGVAAGIDRETARKIGTQTMLGAARMLVETEEEPAILRKKVTSPNGTTAAGLEALNDAGAGEAMTKAILSAAERSNEISEELKKQLLTR</sequence>
<evidence type="ECO:0000256" key="7">
    <source>
        <dbReference type="NCBIfam" id="TIGR00112"/>
    </source>
</evidence>
<dbReference type="GO" id="GO:0055129">
    <property type="term" value="P:L-proline biosynthetic process"/>
    <property type="evidence" value="ECO:0007669"/>
    <property type="project" value="UniProtKB-UniRule"/>
</dbReference>
<dbReference type="InterPro" id="IPR036291">
    <property type="entry name" value="NAD(P)-bd_dom_sf"/>
</dbReference>
<feature type="domain" description="Pyrroline-5-carboxylate reductase dimerisation" evidence="11">
    <location>
        <begin position="165"/>
        <end position="268"/>
    </location>
</feature>
<dbReference type="InterPro" id="IPR008927">
    <property type="entry name" value="6-PGluconate_DH-like_C_sf"/>
</dbReference>
<evidence type="ECO:0000256" key="4">
    <source>
        <dbReference type="ARBA" id="ARBA00023002"/>
    </source>
</evidence>
<dbReference type="OrthoDB" id="9805754at2"/>
<dbReference type="FunFam" id="1.10.3730.10:FF:000001">
    <property type="entry name" value="Pyrroline-5-carboxylate reductase"/>
    <property type="match status" value="1"/>
</dbReference>
<dbReference type="NCBIfam" id="TIGR00112">
    <property type="entry name" value="proC"/>
    <property type="match status" value="1"/>
</dbReference>
<evidence type="ECO:0000256" key="1">
    <source>
        <dbReference type="ARBA" id="ARBA00005525"/>
    </source>
</evidence>
<dbReference type="InterPro" id="IPR029036">
    <property type="entry name" value="P5CR_dimer"/>
</dbReference>
<dbReference type="Pfam" id="PF14748">
    <property type="entry name" value="P5CR_dimer"/>
    <property type="match status" value="1"/>
</dbReference>
<evidence type="ECO:0000313" key="13">
    <source>
        <dbReference type="EMBL" id="PAE06913.1"/>
    </source>
</evidence>
<dbReference type="Gene3D" id="3.40.50.720">
    <property type="entry name" value="NAD(P)-binding Rossmann-like Domain"/>
    <property type="match status" value="1"/>
</dbReference>
<keyword evidence="6 9" id="KW-0028">Amino-acid biosynthesis</keyword>
<evidence type="ECO:0000256" key="5">
    <source>
        <dbReference type="ARBA" id="ARBA00058118"/>
    </source>
</evidence>
<dbReference type="PROSITE" id="PS00521">
    <property type="entry name" value="P5CR"/>
    <property type="match status" value="1"/>
</dbReference>
<comment type="caution">
    <text evidence="13">The sequence shown here is derived from an EMBL/GenBank/DDBJ whole genome shotgun (WGS) entry which is preliminary data.</text>
</comment>
<keyword evidence="3 6" id="KW-0521">NADP</keyword>
<dbReference type="Proteomes" id="UP000216852">
    <property type="component" value="Unassembled WGS sequence"/>
</dbReference>
<name>A0A268HAL4_9BACI</name>
<gene>
    <name evidence="6 13" type="primary">proC</name>
    <name evidence="12" type="ORF">CHH48_13670</name>
    <name evidence="13" type="ORF">CHI12_14230</name>
</gene>
<dbReference type="PIRSF" id="PIRSF000193">
    <property type="entry name" value="Pyrrol-5-carb_rd"/>
    <property type="match status" value="1"/>
</dbReference>
<dbReference type="HAMAP" id="MF_01925">
    <property type="entry name" value="P5C_reductase"/>
    <property type="match status" value="1"/>
</dbReference>
<dbReference type="PANTHER" id="PTHR11645">
    <property type="entry name" value="PYRROLINE-5-CARBOXYLATE REDUCTASE"/>
    <property type="match status" value="1"/>
</dbReference>
<evidence type="ECO:0000256" key="3">
    <source>
        <dbReference type="ARBA" id="ARBA00022857"/>
    </source>
</evidence>
<keyword evidence="15" id="KW-1185">Reference proteome</keyword>
<evidence type="ECO:0000259" key="11">
    <source>
        <dbReference type="Pfam" id="PF14748"/>
    </source>
</evidence>
<dbReference type="Gene3D" id="1.10.3730.10">
    <property type="entry name" value="ProC C-terminal domain-like"/>
    <property type="match status" value="1"/>
</dbReference>
<comment type="subcellular location">
    <subcellularLocation>
        <location evidence="6">Cytoplasm</location>
    </subcellularLocation>
</comment>
<protein>
    <recommendedName>
        <fullName evidence="6 7">Pyrroline-5-carboxylate reductase</fullName>
        <shortName evidence="6">P5C reductase</shortName>
        <shortName evidence="6">P5CR</shortName>
        <ecNumber evidence="6 7">1.5.1.2</ecNumber>
    </recommendedName>
    <alternativeName>
        <fullName evidence="6">PCA reductase</fullName>
    </alternativeName>
</protein>
<proteinExistence type="inferred from homology"/>
<dbReference type="Proteomes" id="UP000216475">
    <property type="component" value="Unassembled WGS sequence"/>
</dbReference>
<dbReference type="AlphaFoldDB" id="A0A268HAL4"/>
<organism evidence="13 14">
    <name type="scientific">Terribacillus saccharophilus</name>
    <dbReference type="NCBI Taxonomy" id="361277"/>
    <lineage>
        <taxon>Bacteria</taxon>
        <taxon>Bacillati</taxon>
        <taxon>Bacillota</taxon>
        <taxon>Bacilli</taxon>
        <taxon>Bacillales</taxon>
        <taxon>Bacillaceae</taxon>
        <taxon>Terribacillus</taxon>
    </lineage>
</organism>
<comment type="similarity">
    <text evidence="1 6 9">Belongs to the pyrroline-5-carboxylate reductase family.</text>
</comment>
<dbReference type="SUPFAM" id="SSF48179">
    <property type="entry name" value="6-phosphogluconate dehydrogenase C-terminal domain-like"/>
    <property type="match status" value="1"/>
</dbReference>
<dbReference type="InterPro" id="IPR053790">
    <property type="entry name" value="P5CR-like_CS"/>
</dbReference>
<keyword evidence="2 6" id="KW-0641">Proline biosynthesis</keyword>
<evidence type="ECO:0000256" key="2">
    <source>
        <dbReference type="ARBA" id="ARBA00022650"/>
    </source>
</evidence>
<comment type="catalytic activity">
    <reaction evidence="6">
        <text>L-proline + NAD(+) = (S)-1-pyrroline-5-carboxylate + NADH + 2 H(+)</text>
        <dbReference type="Rhea" id="RHEA:14105"/>
        <dbReference type="ChEBI" id="CHEBI:15378"/>
        <dbReference type="ChEBI" id="CHEBI:17388"/>
        <dbReference type="ChEBI" id="CHEBI:57540"/>
        <dbReference type="ChEBI" id="CHEBI:57945"/>
        <dbReference type="ChEBI" id="CHEBI:60039"/>
        <dbReference type="EC" id="1.5.1.2"/>
    </reaction>
</comment>
<evidence type="ECO:0000256" key="8">
    <source>
        <dbReference type="PIRSR" id="PIRSR000193-1"/>
    </source>
</evidence>
<dbReference type="InterPro" id="IPR028939">
    <property type="entry name" value="P5C_Rdtase_cat_N"/>
</dbReference>
<keyword evidence="6" id="KW-0963">Cytoplasm</keyword>
<dbReference type="GO" id="GO:0005737">
    <property type="term" value="C:cytoplasm"/>
    <property type="evidence" value="ECO:0007669"/>
    <property type="project" value="UniProtKB-SubCell"/>
</dbReference>
<comment type="pathway">
    <text evidence="6 9">Amino-acid biosynthesis; L-proline biosynthesis; L-proline from L-glutamate 5-semialdehyde: step 1/1.</text>
</comment>
<dbReference type="EMBL" id="NPBH01000065">
    <property type="protein sequence ID" value="PAE06913.1"/>
    <property type="molecule type" value="Genomic_DNA"/>
</dbReference>
<dbReference type="SUPFAM" id="SSF51735">
    <property type="entry name" value="NAD(P)-binding Rossmann-fold domains"/>
    <property type="match status" value="1"/>
</dbReference>
<reference evidence="14 15" key="1">
    <citation type="submission" date="2017-07" db="EMBL/GenBank/DDBJ databases">
        <title>Isolation and whole genome analysis of endospore-forming bacteria from heroin.</title>
        <authorList>
            <person name="Kalinowski J."/>
            <person name="Ahrens B."/>
            <person name="Al-Dilaimi A."/>
            <person name="Winkler A."/>
            <person name="Wibberg D."/>
            <person name="Schleenbecker U."/>
            <person name="Ruckert C."/>
            <person name="Wolfel R."/>
            <person name="Grass G."/>
        </authorList>
    </citation>
    <scope>NUCLEOTIDE SEQUENCE [LARGE SCALE GENOMIC DNA]</scope>
    <source>
        <strain evidence="13 14">7509</strain>
        <strain evidence="12 15">7517-1</strain>
    </source>
</reference>
<dbReference type="GO" id="GO:0004735">
    <property type="term" value="F:pyrroline-5-carboxylate reductase activity"/>
    <property type="evidence" value="ECO:0007669"/>
    <property type="project" value="UniProtKB-UniRule"/>
</dbReference>
<feature type="domain" description="Pyrroline-5-carboxylate reductase catalytic N-terminal" evidence="10">
    <location>
        <begin position="10"/>
        <end position="102"/>
    </location>
</feature>
<evidence type="ECO:0000313" key="15">
    <source>
        <dbReference type="Proteomes" id="UP000216852"/>
    </source>
</evidence>
<comment type="function">
    <text evidence="5 6">Catalyzes the reduction of 1-pyrroline-5-carboxylate (PCA) to L-proline.</text>
</comment>
<accession>A0A268HAL4</accession>
<evidence type="ECO:0000256" key="9">
    <source>
        <dbReference type="RuleBase" id="RU003903"/>
    </source>
</evidence>
<dbReference type="EC" id="1.5.1.2" evidence="6 7"/>
<dbReference type="EMBL" id="NPBJ01000026">
    <property type="protein sequence ID" value="PAD99165.1"/>
    <property type="molecule type" value="Genomic_DNA"/>
</dbReference>
<comment type="catalytic activity">
    <reaction evidence="6 9">
        <text>L-proline + NADP(+) = (S)-1-pyrroline-5-carboxylate + NADPH + 2 H(+)</text>
        <dbReference type="Rhea" id="RHEA:14109"/>
        <dbReference type="ChEBI" id="CHEBI:15378"/>
        <dbReference type="ChEBI" id="CHEBI:17388"/>
        <dbReference type="ChEBI" id="CHEBI:57783"/>
        <dbReference type="ChEBI" id="CHEBI:58349"/>
        <dbReference type="ChEBI" id="CHEBI:60039"/>
        <dbReference type="EC" id="1.5.1.2"/>
    </reaction>
</comment>
<evidence type="ECO:0000313" key="12">
    <source>
        <dbReference type="EMBL" id="PAD99165.1"/>
    </source>
</evidence>
<dbReference type="UniPathway" id="UPA00098">
    <property type="reaction ID" value="UER00361"/>
</dbReference>
<keyword evidence="4 6" id="KW-0560">Oxidoreductase</keyword>
<evidence type="ECO:0000259" key="10">
    <source>
        <dbReference type="Pfam" id="PF03807"/>
    </source>
</evidence>